<organism evidence="2 3">
    <name type="scientific">Stentor coeruleus</name>
    <dbReference type="NCBI Taxonomy" id="5963"/>
    <lineage>
        <taxon>Eukaryota</taxon>
        <taxon>Sar</taxon>
        <taxon>Alveolata</taxon>
        <taxon>Ciliophora</taxon>
        <taxon>Postciliodesmatophora</taxon>
        <taxon>Heterotrichea</taxon>
        <taxon>Heterotrichida</taxon>
        <taxon>Stentoridae</taxon>
        <taxon>Stentor</taxon>
    </lineage>
</organism>
<proteinExistence type="predicted"/>
<evidence type="ECO:0000313" key="3">
    <source>
        <dbReference type="Proteomes" id="UP000187209"/>
    </source>
</evidence>
<feature type="signal peptide" evidence="1">
    <location>
        <begin position="1"/>
        <end position="17"/>
    </location>
</feature>
<protein>
    <recommendedName>
        <fullName evidence="4">Immunoglobulin subtype domain-containing protein</fullName>
    </recommendedName>
</protein>
<name>A0A1R2B554_9CILI</name>
<keyword evidence="3" id="KW-1185">Reference proteome</keyword>
<gene>
    <name evidence="2" type="ORF">SteCoe_29764</name>
</gene>
<accession>A0A1R2B554</accession>
<evidence type="ECO:0008006" key="4">
    <source>
        <dbReference type="Google" id="ProtNLM"/>
    </source>
</evidence>
<evidence type="ECO:0000256" key="1">
    <source>
        <dbReference type="SAM" id="SignalP"/>
    </source>
</evidence>
<reference evidence="2 3" key="1">
    <citation type="submission" date="2016-11" db="EMBL/GenBank/DDBJ databases">
        <title>The macronuclear genome of Stentor coeruleus: a giant cell with tiny introns.</title>
        <authorList>
            <person name="Slabodnick M."/>
            <person name="Ruby J.G."/>
            <person name="Reiff S.B."/>
            <person name="Swart E.C."/>
            <person name="Gosai S."/>
            <person name="Prabakaran S."/>
            <person name="Witkowska E."/>
            <person name="Larue G.E."/>
            <person name="Fisher S."/>
            <person name="Freeman R.M."/>
            <person name="Gunawardena J."/>
            <person name="Chu W."/>
            <person name="Stover N.A."/>
            <person name="Gregory B.D."/>
            <person name="Nowacki M."/>
            <person name="Derisi J."/>
            <person name="Roy S.W."/>
            <person name="Marshall W.F."/>
            <person name="Sood P."/>
        </authorList>
    </citation>
    <scope>NUCLEOTIDE SEQUENCE [LARGE SCALE GENOMIC DNA]</scope>
    <source>
        <strain evidence="2">WM001</strain>
    </source>
</reference>
<dbReference type="AlphaFoldDB" id="A0A1R2B554"/>
<evidence type="ECO:0000313" key="2">
    <source>
        <dbReference type="EMBL" id="OMJ71908.1"/>
    </source>
</evidence>
<comment type="caution">
    <text evidence="2">The sequence shown here is derived from an EMBL/GenBank/DDBJ whole genome shotgun (WGS) entry which is preliminary data.</text>
</comment>
<sequence length="135" mass="15046">MNKSVAFIAALISFALAVPQGQSCGPENYFVSPSFDVTPYPPVKGQTSVLTLSGTTPLDVTLQDWDLYWNFNGRLVQQYDAPLTGTYQAHTVVNVTYNYAVPASSESGYYNLRLLLQNSQGFYINCWQFSYYLVG</sequence>
<dbReference type="Proteomes" id="UP000187209">
    <property type="component" value="Unassembled WGS sequence"/>
</dbReference>
<dbReference type="EMBL" id="MPUH01000946">
    <property type="protein sequence ID" value="OMJ71908.1"/>
    <property type="molecule type" value="Genomic_DNA"/>
</dbReference>
<keyword evidence="1" id="KW-0732">Signal</keyword>
<feature type="chain" id="PRO_5012593666" description="Immunoglobulin subtype domain-containing protein" evidence="1">
    <location>
        <begin position="18"/>
        <end position="135"/>
    </location>
</feature>